<dbReference type="PANTHER" id="PTHR43685">
    <property type="entry name" value="GLYCOSYLTRANSFERASE"/>
    <property type="match status" value="1"/>
</dbReference>
<organism evidence="3 4">
    <name type="scientific">Sphingomonas carotinifaciens</name>
    <dbReference type="NCBI Taxonomy" id="1166323"/>
    <lineage>
        <taxon>Bacteria</taxon>
        <taxon>Pseudomonadati</taxon>
        <taxon>Pseudomonadota</taxon>
        <taxon>Alphaproteobacteria</taxon>
        <taxon>Sphingomonadales</taxon>
        <taxon>Sphingomonadaceae</taxon>
        <taxon>Sphingomonas</taxon>
    </lineage>
</organism>
<dbReference type="InterPro" id="IPR029044">
    <property type="entry name" value="Nucleotide-diphossugar_trans"/>
</dbReference>
<dbReference type="InterPro" id="IPR050834">
    <property type="entry name" value="Glycosyltransf_2"/>
</dbReference>
<dbReference type="Gene3D" id="3.90.550.10">
    <property type="entry name" value="Spore Coat Polysaccharide Biosynthesis Protein SpsA, Chain A"/>
    <property type="match status" value="1"/>
</dbReference>
<dbReference type="InterPro" id="IPR001173">
    <property type="entry name" value="Glyco_trans_2-like"/>
</dbReference>
<dbReference type="EMBL" id="FNBI01000009">
    <property type="protein sequence ID" value="SDG01683.1"/>
    <property type="molecule type" value="Genomic_DNA"/>
</dbReference>
<dbReference type="SUPFAM" id="SSF53448">
    <property type="entry name" value="Nucleotide-diphospho-sugar transferases"/>
    <property type="match status" value="1"/>
</dbReference>
<evidence type="ECO:0000259" key="1">
    <source>
        <dbReference type="Pfam" id="PF13632"/>
    </source>
</evidence>
<evidence type="ECO:0000313" key="5">
    <source>
        <dbReference type="Proteomes" id="UP000436801"/>
    </source>
</evidence>
<dbReference type="Pfam" id="PF13632">
    <property type="entry name" value="Glyco_trans_2_3"/>
    <property type="match status" value="1"/>
</dbReference>
<dbReference type="Proteomes" id="UP000436801">
    <property type="component" value="Unassembled WGS sequence"/>
</dbReference>
<keyword evidence="3" id="KW-0808">Transferase</keyword>
<reference evidence="3 4" key="1">
    <citation type="submission" date="2016-10" db="EMBL/GenBank/DDBJ databases">
        <authorList>
            <person name="Varghese N."/>
            <person name="Submissions S."/>
        </authorList>
    </citation>
    <scope>NUCLEOTIDE SEQUENCE [LARGE SCALE GENOMIC DNA]</scope>
    <source>
        <strain evidence="3 4">S7-754</strain>
    </source>
</reference>
<keyword evidence="4" id="KW-1185">Reference proteome</keyword>
<name>A0A1G7QT74_9SPHN</name>
<gene>
    <name evidence="2" type="ORF">GQR91_01530</name>
    <name evidence="3" type="ORF">SAMN05216557_10935</name>
</gene>
<protein>
    <submittedName>
        <fullName evidence="2 3">Glycosyltransferase</fullName>
    </submittedName>
</protein>
<sequence length="290" mass="32248">MKVAIVIASVGRPQELARWADHCRRQTLTPCEIVFSIASDADLPAGFHDNTVTVLRGPKGSSHQRNSGLNALTSAPDVVAFFDDDYVPSRRCLEGIARVFEAHPELVGTTGRLLADGIHSAGIDFETASAMIARFDAEDAAPNLVLNETLGTYGCNMAFRWSVVKDVRFDERLPLYAWQEDVDFSRRLRDHGVVARTEAFVGVHQGVKGGRTAGQKFGYSQIANPLYLIRKGTMPARDALWLMTRNMASNHAKAFRPEPWIDRKGRAEGNWRALKDLVTGRLQPERILEF</sequence>
<dbReference type="Proteomes" id="UP000323502">
    <property type="component" value="Unassembled WGS sequence"/>
</dbReference>
<dbReference type="RefSeq" id="WP_149683346.1">
    <property type="nucleotide sequence ID" value="NZ_FNBI01000009.1"/>
</dbReference>
<accession>A0A1G7QT74</accession>
<feature type="domain" description="Glycosyltransferase 2-like" evidence="1">
    <location>
        <begin position="79"/>
        <end position="206"/>
    </location>
</feature>
<evidence type="ECO:0000313" key="4">
    <source>
        <dbReference type="Proteomes" id="UP000323502"/>
    </source>
</evidence>
<reference evidence="2 5" key="2">
    <citation type="submission" date="2019-12" db="EMBL/GenBank/DDBJ databases">
        <authorList>
            <person name="Zheng J."/>
        </authorList>
    </citation>
    <scope>NUCLEOTIDE SEQUENCE [LARGE SCALE GENOMIC DNA]</scope>
    <source>
        <strain evidence="2 5">DSM 27347</strain>
    </source>
</reference>
<dbReference type="PANTHER" id="PTHR43685:SF2">
    <property type="entry name" value="GLYCOSYLTRANSFERASE 2-LIKE DOMAIN-CONTAINING PROTEIN"/>
    <property type="match status" value="1"/>
</dbReference>
<evidence type="ECO:0000313" key="2">
    <source>
        <dbReference type="EMBL" id="MWC42343.1"/>
    </source>
</evidence>
<proteinExistence type="predicted"/>
<dbReference type="EMBL" id="WSUT01000002">
    <property type="protein sequence ID" value="MWC42343.1"/>
    <property type="molecule type" value="Genomic_DNA"/>
</dbReference>
<dbReference type="OrthoDB" id="8404680at2"/>
<evidence type="ECO:0000313" key="3">
    <source>
        <dbReference type="EMBL" id="SDG01683.1"/>
    </source>
</evidence>
<dbReference type="AlphaFoldDB" id="A0A1G7QT74"/>
<dbReference type="GO" id="GO:0016740">
    <property type="term" value="F:transferase activity"/>
    <property type="evidence" value="ECO:0007669"/>
    <property type="project" value="UniProtKB-KW"/>
</dbReference>